<dbReference type="Proteomes" id="UP000070700">
    <property type="component" value="Unassembled WGS sequence"/>
</dbReference>
<evidence type="ECO:0000259" key="5">
    <source>
        <dbReference type="SMART" id="SM01038"/>
    </source>
</evidence>
<dbReference type="InterPro" id="IPR017853">
    <property type="entry name" value="GH"/>
</dbReference>
<organism evidence="6 7">
    <name type="scientific">Mollisia scopiformis</name>
    <name type="common">Conifer needle endophyte fungus</name>
    <name type="synonym">Phialocephala scopiformis</name>
    <dbReference type="NCBI Taxonomy" id="149040"/>
    <lineage>
        <taxon>Eukaryota</taxon>
        <taxon>Fungi</taxon>
        <taxon>Dikarya</taxon>
        <taxon>Ascomycota</taxon>
        <taxon>Pezizomycotina</taxon>
        <taxon>Leotiomycetes</taxon>
        <taxon>Helotiales</taxon>
        <taxon>Mollisiaceae</taxon>
        <taxon>Mollisia</taxon>
    </lineage>
</organism>
<dbReference type="SMART" id="SM01038">
    <property type="entry name" value="Bgal_small_N"/>
    <property type="match status" value="1"/>
</dbReference>
<evidence type="ECO:0000256" key="3">
    <source>
        <dbReference type="ARBA" id="ARBA00022801"/>
    </source>
</evidence>
<proteinExistence type="predicted"/>
<dbReference type="Pfam" id="PF02836">
    <property type="entry name" value="Glyco_hydro_2_C"/>
    <property type="match status" value="1"/>
</dbReference>
<dbReference type="EMBL" id="KQ947427">
    <property type="protein sequence ID" value="KUJ11140.1"/>
    <property type="molecule type" value="Genomic_DNA"/>
</dbReference>
<dbReference type="InterPro" id="IPR006103">
    <property type="entry name" value="Glyco_hydro_2_cat"/>
</dbReference>
<dbReference type="GO" id="GO:0004565">
    <property type="term" value="F:beta-galactosidase activity"/>
    <property type="evidence" value="ECO:0007669"/>
    <property type="project" value="UniProtKB-EC"/>
</dbReference>
<dbReference type="SUPFAM" id="SSF74650">
    <property type="entry name" value="Galactose mutarotase-like"/>
    <property type="match status" value="1"/>
</dbReference>
<dbReference type="GO" id="GO:0009341">
    <property type="term" value="C:beta-galactosidase complex"/>
    <property type="evidence" value="ECO:0007669"/>
    <property type="project" value="InterPro"/>
</dbReference>
<dbReference type="GO" id="GO:0030246">
    <property type="term" value="F:carbohydrate binding"/>
    <property type="evidence" value="ECO:0007669"/>
    <property type="project" value="InterPro"/>
</dbReference>
<dbReference type="InParanoid" id="A0A194WT58"/>
<reference evidence="6 7" key="1">
    <citation type="submission" date="2015-10" db="EMBL/GenBank/DDBJ databases">
        <title>Full genome of DAOMC 229536 Phialocephala scopiformis, a fungal endophyte of spruce producing the potent anti-insectan compound rugulosin.</title>
        <authorList>
            <consortium name="DOE Joint Genome Institute"/>
            <person name="Walker A.K."/>
            <person name="Frasz S.L."/>
            <person name="Seifert K.A."/>
            <person name="Miller J.D."/>
            <person name="Mondo S.J."/>
            <person name="Labutti K."/>
            <person name="Lipzen A."/>
            <person name="Dockter R."/>
            <person name="Kennedy M."/>
            <person name="Grigoriev I.V."/>
            <person name="Spatafora J.W."/>
        </authorList>
    </citation>
    <scope>NUCLEOTIDE SEQUENCE [LARGE SCALE GENOMIC DNA]</scope>
    <source>
        <strain evidence="6 7">CBS 120377</strain>
    </source>
</reference>
<gene>
    <name evidence="6" type="ORF">LY89DRAFT_674483</name>
</gene>
<dbReference type="PANTHER" id="PTHR46323">
    <property type="entry name" value="BETA-GALACTOSIDASE"/>
    <property type="match status" value="1"/>
</dbReference>
<dbReference type="GO" id="GO:0005990">
    <property type="term" value="P:lactose catabolic process"/>
    <property type="evidence" value="ECO:0007669"/>
    <property type="project" value="TreeGrafter"/>
</dbReference>
<evidence type="ECO:0000256" key="4">
    <source>
        <dbReference type="ARBA" id="ARBA00023295"/>
    </source>
</evidence>
<keyword evidence="7" id="KW-1185">Reference proteome</keyword>
<dbReference type="RefSeq" id="XP_018065495.1">
    <property type="nucleotide sequence ID" value="XM_018213446.1"/>
</dbReference>
<dbReference type="Gene3D" id="3.20.20.80">
    <property type="entry name" value="Glycosidases"/>
    <property type="match status" value="1"/>
</dbReference>
<keyword evidence="3" id="KW-0378">Hydrolase</keyword>
<dbReference type="InterPro" id="IPR050347">
    <property type="entry name" value="Bact_Beta-galactosidase"/>
</dbReference>
<dbReference type="PANTHER" id="PTHR46323:SF2">
    <property type="entry name" value="BETA-GALACTOSIDASE"/>
    <property type="match status" value="1"/>
</dbReference>
<evidence type="ECO:0000256" key="1">
    <source>
        <dbReference type="ARBA" id="ARBA00001412"/>
    </source>
</evidence>
<dbReference type="AlphaFoldDB" id="A0A194WT58"/>
<dbReference type="GeneID" id="28823172"/>
<evidence type="ECO:0000256" key="2">
    <source>
        <dbReference type="ARBA" id="ARBA00012756"/>
    </source>
</evidence>
<sequence length="365" mass="41380">MADELGLYVMDEADLEGHGFYDAVARSKAIPESMPYEEQKLLTFGEAAKFTLDDPTWNAAYVERMRQLVHRDKNHPSVIIGVSEPRPSMAKTIKLYMIHKALEEGDNFKKPIVLCEYARSDFSLMNDDFVFKFDKISAQITKWSIRGNDILDETNGPQLTFWRAPTDNDVPHDAEVRSVQCSQKPSSTATIVVQSWISPPVLAWGFDTTTTYTIHGDGELRVHILANPRGESYNDKKEATKTGVWSSNVDELITKYEFPQENGNRTDTRWVQLTNNKGFGIQAVLKFEKPARQVGFDLNLQRCSAHELAKAKHPHKLRRSDRFIFRIDRAHQGLGTASCGSGTMAQHQLPFQMIDFTVDLVRIGL</sequence>
<accession>A0A194WT58</accession>
<keyword evidence="4" id="KW-0326">Glycosidase</keyword>
<feature type="domain" description="Beta galactosidase small chain/" evidence="5">
    <location>
        <begin position="123"/>
        <end position="361"/>
    </location>
</feature>
<dbReference type="InterPro" id="IPR004199">
    <property type="entry name" value="B-gal_small/dom_5"/>
</dbReference>
<protein>
    <recommendedName>
        <fullName evidence="2">beta-galactosidase</fullName>
        <ecNumber evidence="2">3.2.1.23</ecNumber>
    </recommendedName>
</protein>
<dbReference type="KEGG" id="psco:LY89DRAFT_674483"/>
<dbReference type="OrthoDB" id="408532at2759"/>
<dbReference type="Pfam" id="PF02929">
    <property type="entry name" value="Bgal_small_N"/>
    <property type="match status" value="2"/>
</dbReference>
<dbReference type="Gene3D" id="2.70.98.10">
    <property type="match status" value="2"/>
</dbReference>
<dbReference type="SUPFAM" id="SSF51445">
    <property type="entry name" value="(Trans)glycosidases"/>
    <property type="match status" value="1"/>
</dbReference>
<evidence type="ECO:0000313" key="7">
    <source>
        <dbReference type="Proteomes" id="UP000070700"/>
    </source>
</evidence>
<evidence type="ECO:0000313" key="6">
    <source>
        <dbReference type="EMBL" id="KUJ11140.1"/>
    </source>
</evidence>
<comment type="catalytic activity">
    <reaction evidence="1">
        <text>Hydrolysis of terminal non-reducing beta-D-galactose residues in beta-D-galactosides.</text>
        <dbReference type="EC" id="3.2.1.23"/>
    </reaction>
</comment>
<dbReference type="InterPro" id="IPR011013">
    <property type="entry name" value="Gal_mutarotase_sf_dom"/>
</dbReference>
<dbReference type="EC" id="3.2.1.23" evidence="2"/>
<dbReference type="InterPro" id="IPR014718">
    <property type="entry name" value="GH-type_carb-bd"/>
</dbReference>
<name>A0A194WT58_MOLSC</name>